<evidence type="ECO:0000256" key="3">
    <source>
        <dbReference type="ARBA" id="ARBA00022857"/>
    </source>
</evidence>
<organism evidence="7 8">
    <name type="scientific">Colletotrichum siamense</name>
    <name type="common">Anthracnose fungus</name>
    <dbReference type="NCBI Taxonomy" id="690259"/>
    <lineage>
        <taxon>Eukaryota</taxon>
        <taxon>Fungi</taxon>
        <taxon>Dikarya</taxon>
        <taxon>Ascomycota</taxon>
        <taxon>Pezizomycotina</taxon>
        <taxon>Sordariomycetes</taxon>
        <taxon>Hypocreomycetidae</taxon>
        <taxon>Glomerellales</taxon>
        <taxon>Glomerellaceae</taxon>
        <taxon>Colletotrichum</taxon>
        <taxon>Colletotrichum gloeosporioides species complex</taxon>
    </lineage>
</organism>
<dbReference type="Pfam" id="PF00106">
    <property type="entry name" value="adh_short"/>
    <property type="match status" value="2"/>
</dbReference>
<dbReference type="PANTHER" id="PTHR43899:SF13">
    <property type="entry name" value="RH59310P"/>
    <property type="match status" value="1"/>
</dbReference>
<comment type="similarity">
    <text evidence="2 5">Belongs to the short-chain dehydrogenases/reductases (SDR) family.</text>
</comment>
<dbReference type="PRINTS" id="PR00081">
    <property type="entry name" value="GDHRDH"/>
</dbReference>
<protein>
    <submittedName>
        <fullName evidence="7">Very-long-chain 3-oxoacyl-CoA reductase</fullName>
    </submittedName>
</protein>
<evidence type="ECO:0000256" key="2">
    <source>
        <dbReference type="ARBA" id="ARBA00006484"/>
    </source>
</evidence>
<dbReference type="Proteomes" id="UP000711996">
    <property type="component" value="Unassembled WGS sequence"/>
</dbReference>
<accession>A0A9P5K6G3</accession>
<dbReference type="EMBL" id="QPMT01000012">
    <property type="protein sequence ID" value="KAF4860899.1"/>
    <property type="molecule type" value="Genomic_DNA"/>
</dbReference>
<proteinExistence type="inferred from homology"/>
<keyword evidence="4" id="KW-0560">Oxidoreductase</keyword>
<dbReference type="Gene3D" id="3.40.50.720">
    <property type="entry name" value="NAD(P)-binding Rossmann-like Domain"/>
    <property type="match status" value="1"/>
</dbReference>
<dbReference type="AlphaFoldDB" id="A0A9P5K6G3"/>
<evidence type="ECO:0000256" key="6">
    <source>
        <dbReference type="SAM" id="Phobius"/>
    </source>
</evidence>
<evidence type="ECO:0000256" key="4">
    <source>
        <dbReference type="ARBA" id="ARBA00023002"/>
    </source>
</evidence>
<comment type="caution">
    <text evidence="7">The sequence shown here is derived from an EMBL/GenBank/DDBJ whole genome shotgun (WGS) entry which is preliminary data.</text>
</comment>
<dbReference type="PANTHER" id="PTHR43899">
    <property type="entry name" value="RH59310P"/>
    <property type="match status" value="1"/>
</dbReference>
<dbReference type="PRINTS" id="PR00080">
    <property type="entry name" value="SDRFAMILY"/>
</dbReference>
<gene>
    <name evidence="7" type="ORF">CGCSCA2_v005074</name>
</gene>
<dbReference type="OrthoDB" id="47007at2759"/>
<comment type="subcellular location">
    <subcellularLocation>
        <location evidence="1">Endoplasmic reticulum</location>
    </subcellularLocation>
</comment>
<evidence type="ECO:0000313" key="7">
    <source>
        <dbReference type="EMBL" id="KAF4860899.1"/>
    </source>
</evidence>
<keyword evidence="6" id="KW-1133">Transmembrane helix</keyword>
<evidence type="ECO:0000313" key="8">
    <source>
        <dbReference type="Proteomes" id="UP000711996"/>
    </source>
</evidence>
<dbReference type="InterPro" id="IPR002347">
    <property type="entry name" value="SDR_fam"/>
</dbReference>
<dbReference type="InterPro" id="IPR020904">
    <property type="entry name" value="Sc_DH/Rdtase_CS"/>
</dbReference>
<sequence length="335" mass="35918">MAHWISNIISAVGIFTIGIVVVKAINLITIYTLPSRLSRYAHTSSNGNAPWALVTGASDGIGHALAHELAMQGFNVVIHGRNHTKLSAALSRLQATHPERSFRLLIADASTVPCMNCIGFEEQPGSAGKSSQIPLDFSAIQADLSDLNLTVLINNAGGGALNPICLPLSESSAARITGNVSLNALFPLHLTRVLLPILRRNAPALVMNISSMADKGFPLLASYSASKQFLMNMTRAVGLELRLDDGDKQVEMLGVRIGRVTDVSHCKEPPSLFTPDSQTMARAALARSGRGNGIVVGYWAHALQQLGSSLLPAWAQDQVIMAVMRKEREREQGTK</sequence>
<keyword evidence="8" id="KW-1185">Reference proteome</keyword>
<name>A0A9P5K6G3_COLSI</name>
<dbReference type="SUPFAM" id="SSF51735">
    <property type="entry name" value="NAD(P)-binding Rossmann-fold domains"/>
    <property type="match status" value="1"/>
</dbReference>
<reference evidence="7" key="1">
    <citation type="submission" date="2019-06" db="EMBL/GenBank/DDBJ databases">
        <authorList>
            <person name="Gan P."/>
            <person name="Shirasu K."/>
        </authorList>
    </citation>
    <scope>NUCLEOTIDE SEQUENCE [LARGE SCALE GENOMIC DNA]</scope>
    <source>
        <strain evidence="7">CAD2</strain>
    </source>
</reference>
<keyword evidence="6" id="KW-0472">Membrane</keyword>
<dbReference type="PROSITE" id="PS00061">
    <property type="entry name" value="ADH_SHORT"/>
    <property type="match status" value="1"/>
</dbReference>
<dbReference type="InterPro" id="IPR036291">
    <property type="entry name" value="NAD(P)-bd_dom_sf"/>
</dbReference>
<evidence type="ECO:0000256" key="5">
    <source>
        <dbReference type="RuleBase" id="RU000363"/>
    </source>
</evidence>
<keyword evidence="3" id="KW-0521">NADP</keyword>
<dbReference type="GO" id="GO:0016491">
    <property type="term" value="F:oxidoreductase activity"/>
    <property type="evidence" value="ECO:0007669"/>
    <property type="project" value="UniProtKB-KW"/>
</dbReference>
<feature type="transmembrane region" description="Helical" evidence="6">
    <location>
        <begin position="12"/>
        <end position="33"/>
    </location>
</feature>
<evidence type="ECO:0000256" key="1">
    <source>
        <dbReference type="ARBA" id="ARBA00004240"/>
    </source>
</evidence>
<keyword evidence="6" id="KW-0812">Transmembrane</keyword>
<dbReference type="GO" id="GO:0005783">
    <property type="term" value="C:endoplasmic reticulum"/>
    <property type="evidence" value="ECO:0007669"/>
    <property type="project" value="UniProtKB-SubCell"/>
</dbReference>
<dbReference type="InterPro" id="IPR051019">
    <property type="entry name" value="VLCFA-Steroid_DH"/>
</dbReference>